<accession>A0ABP1E183</accession>
<proteinExistence type="predicted"/>
<gene>
    <name evidence="1" type="ORF">GFSPODELE1_LOCUS9442</name>
</gene>
<evidence type="ECO:0000313" key="2">
    <source>
        <dbReference type="Proteomes" id="UP001497453"/>
    </source>
</evidence>
<name>A0ABP1E183_9APHY</name>
<protein>
    <recommendedName>
        <fullName evidence="3">Protein kinase domain-containing protein</fullName>
    </recommendedName>
</protein>
<evidence type="ECO:0008006" key="3">
    <source>
        <dbReference type="Google" id="ProtNLM"/>
    </source>
</evidence>
<evidence type="ECO:0000313" key="1">
    <source>
        <dbReference type="EMBL" id="CAL1713725.1"/>
    </source>
</evidence>
<sequence>MHDDVKQMASAWSIRTAPSTPGLTMMDVFSQVAYYYEDMEILQGTVMPCGLFQTSLSQVSSSSVFGLWRKPRVSRLINVAIPPLVLKASPNKSYFDFGPSDGDSDYEDHFAIRRIITILVLERVGPSHLPLGKPLREDEREGLSAMLSDIVRHRICHDNIRYPNILSAPARSPEHPRLRSPYTRRKCRWRIIDFGYAYESTRGKRRFAKHIEYGLEDLCEELSERRIASSMNLSRDKKT</sequence>
<organism evidence="1 2">
    <name type="scientific">Somion occarium</name>
    <dbReference type="NCBI Taxonomy" id="3059160"/>
    <lineage>
        <taxon>Eukaryota</taxon>
        <taxon>Fungi</taxon>
        <taxon>Dikarya</taxon>
        <taxon>Basidiomycota</taxon>
        <taxon>Agaricomycotina</taxon>
        <taxon>Agaricomycetes</taxon>
        <taxon>Polyporales</taxon>
        <taxon>Cerrenaceae</taxon>
        <taxon>Somion</taxon>
    </lineage>
</organism>
<dbReference type="Proteomes" id="UP001497453">
    <property type="component" value="Chromosome 7"/>
</dbReference>
<dbReference type="EMBL" id="OZ037950">
    <property type="protein sequence ID" value="CAL1713725.1"/>
    <property type="molecule type" value="Genomic_DNA"/>
</dbReference>
<reference evidence="2" key="1">
    <citation type="submission" date="2024-04" db="EMBL/GenBank/DDBJ databases">
        <authorList>
            <person name="Shaw F."/>
            <person name="Minotto A."/>
        </authorList>
    </citation>
    <scope>NUCLEOTIDE SEQUENCE [LARGE SCALE GENOMIC DNA]</scope>
</reference>
<keyword evidence="2" id="KW-1185">Reference proteome</keyword>